<organism evidence="2 3">
    <name type="scientific">Hydrotalea sandarakina</name>
    <dbReference type="NCBI Taxonomy" id="1004304"/>
    <lineage>
        <taxon>Bacteria</taxon>
        <taxon>Pseudomonadati</taxon>
        <taxon>Bacteroidota</taxon>
        <taxon>Chitinophagia</taxon>
        <taxon>Chitinophagales</taxon>
        <taxon>Chitinophagaceae</taxon>
        <taxon>Hydrotalea</taxon>
    </lineage>
</organism>
<evidence type="ECO:0000313" key="2">
    <source>
        <dbReference type="EMBL" id="PZX62372.1"/>
    </source>
</evidence>
<dbReference type="Pfam" id="PF13568">
    <property type="entry name" value="OMP_b-brl_2"/>
    <property type="match status" value="1"/>
</dbReference>
<dbReference type="Proteomes" id="UP000249720">
    <property type="component" value="Unassembled WGS sequence"/>
</dbReference>
<dbReference type="InterPro" id="IPR025665">
    <property type="entry name" value="Beta-barrel_OMP_2"/>
</dbReference>
<feature type="domain" description="Outer membrane protein beta-barrel" evidence="1">
    <location>
        <begin position="34"/>
        <end position="213"/>
    </location>
</feature>
<reference evidence="2 3" key="1">
    <citation type="submission" date="2018-06" db="EMBL/GenBank/DDBJ databases">
        <title>Genomic Encyclopedia of Archaeal and Bacterial Type Strains, Phase II (KMG-II): from individual species to whole genera.</title>
        <authorList>
            <person name="Goeker M."/>
        </authorList>
    </citation>
    <scope>NUCLEOTIDE SEQUENCE [LARGE SCALE GENOMIC DNA]</scope>
    <source>
        <strain evidence="2 3">DSM 23241</strain>
    </source>
</reference>
<dbReference type="AlphaFoldDB" id="A0A2W7TGF0"/>
<accession>A0A2W7TGF0</accession>
<dbReference type="EMBL" id="QKZV01000005">
    <property type="protein sequence ID" value="PZX62372.1"/>
    <property type="molecule type" value="Genomic_DNA"/>
</dbReference>
<name>A0A2W7TGF0_9BACT</name>
<dbReference type="SUPFAM" id="SSF56925">
    <property type="entry name" value="OMPA-like"/>
    <property type="match status" value="1"/>
</dbReference>
<dbReference type="Gene3D" id="2.40.160.20">
    <property type="match status" value="1"/>
</dbReference>
<sequence length="252" mass="29301">MPVYFFKLYKITFYVALNCLILFCNSYNLLAQAKLGITAGYSNNILISDNSLNERNRDGYIVGINYNYLFNNLFLETNFTFISKNFRFQKFYNSEIYQQYDNNYLQLPVSLGFYFLKAQKIKISISGGGFVSYWLQSHIKGVLPNVYNSIDSLNSNGNITQYARLTEYKVKYIFSDADNRWGFGWNTGIGIHYLINRNICLALKGQYFQSITNNEKSKGNFQLYGYFKTFVIESGVLIELKHAKHFLKNGKL</sequence>
<evidence type="ECO:0000313" key="3">
    <source>
        <dbReference type="Proteomes" id="UP000249720"/>
    </source>
</evidence>
<gene>
    <name evidence="2" type="ORF">LX80_01854</name>
</gene>
<dbReference type="OrthoDB" id="1007524at2"/>
<protein>
    <submittedName>
        <fullName evidence="2">Outer membrane protein with beta-barrel domain</fullName>
    </submittedName>
</protein>
<keyword evidence="3" id="KW-1185">Reference proteome</keyword>
<comment type="caution">
    <text evidence="2">The sequence shown here is derived from an EMBL/GenBank/DDBJ whole genome shotgun (WGS) entry which is preliminary data.</text>
</comment>
<dbReference type="RefSeq" id="WP_111295548.1">
    <property type="nucleotide sequence ID" value="NZ_QKZV01000005.1"/>
</dbReference>
<dbReference type="InterPro" id="IPR011250">
    <property type="entry name" value="OMP/PagP_B-barrel"/>
</dbReference>
<proteinExistence type="predicted"/>
<evidence type="ECO:0000259" key="1">
    <source>
        <dbReference type="Pfam" id="PF13568"/>
    </source>
</evidence>